<protein>
    <recommendedName>
        <fullName evidence="3">Carboxypeptidase regulatory-like domain-containing protein</fullName>
    </recommendedName>
</protein>
<dbReference type="EMBL" id="LR586016">
    <property type="protein sequence ID" value="VIP03591.1"/>
    <property type="molecule type" value="Genomic_DNA"/>
</dbReference>
<dbReference type="EMBL" id="LR593887">
    <property type="protein sequence ID" value="VTS04550.1"/>
    <property type="molecule type" value="Genomic_DNA"/>
</dbReference>
<evidence type="ECO:0008006" key="3">
    <source>
        <dbReference type="Google" id="ProtNLM"/>
    </source>
</evidence>
<evidence type="ECO:0000313" key="1">
    <source>
        <dbReference type="EMBL" id="VIP03591.1"/>
    </source>
</evidence>
<dbReference type="InParanoid" id="A0A6C2YQI5"/>
<dbReference type="PROSITE" id="PS51257">
    <property type="entry name" value="PROKAR_LIPOPROTEIN"/>
    <property type="match status" value="1"/>
</dbReference>
<keyword evidence="2" id="KW-1185">Reference proteome</keyword>
<name>A0A6C2YQI5_9BACT</name>
<dbReference type="Proteomes" id="UP000464378">
    <property type="component" value="Chromosome"/>
</dbReference>
<evidence type="ECO:0000313" key="2">
    <source>
        <dbReference type="Proteomes" id="UP000464378"/>
    </source>
</evidence>
<organism evidence="1">
    <name type="scientific">Tuwongella immobilis</name>
    <dbReference type="NCBI Taxonomy" id="692036"/>
    <lineage>
        <taxon>Bacteria</taxon>
        <taxon>Pseudomonadati</taxon>
        <taxon>Planctomycetota</taxon>
        <taxon>Planctomycetia</taxon>
        <taxon>Gemmatales</taxon>
        <taxon>Gemmataceae</taxon>
        <taxon>Tuwongella</taxon>
    </lineage>
</organism>
<accession>A0A6C2YQI5</accession>
<dbReference type="KEGG" id="tim:GMBLW1_03690"/>
<reference evidence="1" key="1">
    <citation type="submission" date="2019-04" db="EMBL/GenBank/DDBJ databases">
        <authorList>
            <consortium name="Science for Life Laboratories"/>
        </authorList>
    </citation>
    <scope>NUCLEOTIDE SEQUENCE</scope>
    <source>
        <strain evidence="1">MBLW1</strain>
    </source>
</reference>
<gene>
    <name evidence="1" type="ORF">GMBLW1_03690</name>
</gene>
<dbReference type="AlphaFoldDB" id="A0A6C2YQI5"/>
<sequence length="150" mass="16183">MSPRMVQMSGCFAVLLLGMLGCSREQPPLYPVSGKVTMNGAAPVGGSVILHPEGQTRLSLSKPTAVIGNDGSFTVRTNYQDGAPVGRYKVTFFWAGDPRVPKSVPPQDERSLNQNQIPHPYSSVADTPFSIEVAPEANVLPLFQLRSDLK</sequence>
<proteinExistence type="predicted"/>